<dbReference type="GO" id="GO:0004519">
    <property type="term" value="F:endonuclease activity"/>
    <property type="evidence" value="ECO:0007669"/>
    <property type="project" value="UniProtKB-KW"/>
</dbReference>
<dbReference type="InterPro" id="IPR011335">
    <property type="entry name" value="Restrct_endonuc-II-like"/>
</dbReference>
<dbReference type="AlphaFoldDB" id="A0A418R775"/>
<reference evidence="2 3" key="2">
    <citation type="submission" date="2019-01" db="EMBL/GenBank/DDBJ databases">
        <title>Hymenobacter humicola sp. nov., isolated from soils in Antarctica.</title>
        <authorList>
            <person name="Sedlacek I."/>
            <person name="Holochova P."/>
            <person name="Kralova S."/>
            <person name="Pantucek R."/>
            <person name="Stankova E."/>
            <person name="Vrbovska V."/>
            <person name="Kristofova L."/>
            <person name="Svec P."/>
            <person name="Busse H.-J."/>
        </authorList>
    </citation>
    <scope>NUCLEOTIDE SEQUENCE [LARGE SCALE GENOMIC DNA]</scope>
    <source>
        <strain evidence="2 3">CCM 8852</strain>
    </source>
</reference>
<dbReference type="PANTHER" id="PTHR36558:SF1">
    <property type="entry name" value="RESTRICTION ENDONUCLEASE DOMAIN-CONTAINING PROTEIN-RELATED"/>
    <property type="match status" value="1"/>
</dbReference>
<dbReference type="PANTHER" id="PTHR36558">
    <property type="entry name" value="GLR1098 PROTEIN"/>
    <property type="match status" value="1"/>
</dbReference>
<dbReference type="EMBL" id="QYCN01000003">
    <property type="protein sequence ID" value="RIY13323.1"/>
    <property type="molecule type" value="Genomic_DNA"/>
</dbReference>
<dbReference type="InterPro" id="IPR008538">
    <property type="entry name" value="Uma2"/>
</dbReference>
<evidence type="ECO:0000313" key="3">
    <source>
        <dbReference type="Proteomes" id="UP000284250"/>
    </source>
</evidence>
<evidence type="ECO:0000313" key="2">
    <source>
        <dbReference type="EMBL" id="RIY13323.1"/>
    </source>
</evidence>
<reference evidence="2 3" key="1">
    <citation type="submission" date="2018-09" db="EMBL/GenBank/DDBJ databases">
        <authorList>
            <person name="Zeman M."/>
            <person name="Pardy F."/>
        </authorList>
    </citation>
    <scope>NUCLEOTIDE SEQUENCE [LARGE SCALE GENOMIC DNA]</scope>
    <source>
        <strain evidence="2 3">CCM 8852</strain>
    </source>
</reference>
<gene>
    <name evidence="2" type="ORF">D0T11_02500</name>
</gene>
<proteinExistence type="predicted"/>
<accession>A0A418R775</accession>
<evidence type="ECO:0000259" key="1">
    <source>
        <dbReference type="Pfam" id="PF05685"/>
    </source>
</evidence>
<dbReference type="CDD" id="cd06260">
    <property type="entry name" value="DUF820-like"/>
    <property type="match status" value="1"/>
</dbReference>
<sequence>MPTQPHDTRRYTVEEYLALEEASDVRYEFYHGEIFPLDTLTSRAGGTKRHNLLIQNCVAALRRSLKGRGCSVFAENVRMAVDENQHYNYPDVVVGCDPTDNDPRTVYRPVLIIEVLSASTEARDRGWKFQQYQLVSSLQHYVLVSQRRRLVECYTRTEGGTWLLTSVREPEHTVPLTALQVELTVTAIYEDVETGPEEGSALLRLPD</sequence>
<dbReference type="InterPro" id="IPR012296">
    <property type="entry name" value="Nuclease_put_TT1808"/>
</dbReference>
<keyword evidence="3" id="KW-1185">Reference proteome</keyword>
<dbReference type="Proteomes" id="UP000284250">
    <property type="component" value="Unassembled WGS sequence"/>
</dbReference>
<keyword evidence="2" id="KW-0540">Nuclease</keyword>
<protein>
    <submittedName>
        <fullName evidence="2">Uma2 family endonuclease</fullName>
    </submittedName>
</protein>
<dbReference type="RefSeq" id="WP_119654207.1">
    <property type="nucleotide sequence ID" value="NZ_JBHUOI010000002.1"/>
</dbReference>
<organism evidence="2 3">
    <name type="scientific">Hymenobacter rubripertinctus</name>
    <dbReference type="NCBI Taxonomy" id="2029981"/>
    <lineage>
        <taxon>Bacteria</taxon>
        <taxon>Pseudomonadati</taxon>
        <taxon>Bacteroidota</taxon>
        <taxon>Cytophagia</taxon>
        <taxon>Cytophagales</taxon>
        <taxon>Hymenobacteraceae</taxon>
        <taxon>Hymenobacter</taxon>
    </lineage>
</organism>
<dbReference type="OrthoDB" id="668969at2"/>
<dbReference type="Pfam" id="PF05685">
    <property type="entry name" value="Uma2"/>
    <property type="match status" value="1"/>
</dbReference>
<keyword evidence="2" id="KW-0255">Endonuclease</keyword>
<name>A0A418R775_9BACT</name>
<keyword evidence="2" id="KW-0378">Hydrolase</keyword>
<feature type="domain" description="Putative restriction endonuclease" evidence="1">
    <location>
        <begin position="13"/>
        <end position="185"/>
    </location>
</feature>
<comment type="caution">
    <text evidence="2">The sequence shown here is derived from an EMBL/GenBank/DDBJ whole genome shotgun (WGS) entry which is preliminary data.</text>
</comment>
<dbReference type="SUPFAM" id="SSF52980">
    <property type="entry name" value="Restriction endonuclease-like"/>
    <property type="match status" value="1"/>
</dbReference>
<dbReference type="Gene3D" id="3.90.1570.10">
    <property type="entry name" value="tt1808, chain A"/>
    <property type="match status" value="1"/>
</dbReference>